<gene>
    <name evidence="2" type="ORF">C487_17675</name>
</gene>
<evidence type="ECO:0000256" key="1">
    <source>
        <dbReference type="SAM" id="MobiDB-lite"/>
    </source>
</evidence>
<sequence length="91" mass="10012">MSQSRTARFRGRPPPDRDAEWEVSTVARRGTNHDGSAVCAVTGTTVALSDAHYLVTLRKPALGVLNDYEFDELIVADGALEELDVWLVPEE</sequence>
<evidence type="ECO:0000313" key="2">
    <source>
        <dbReference type="EMBL" id="ELY73255.1"/>
    </source>
</evidence>
<dbReference type="AlphaFoldDB" id="L9YGK4"/>
<organism evidence="2 3">
    <name type="scientific">Natrinema pallidum DSM 3751</name>
    <dbReference type="NCBI Taxonomy" id="1227495"/>
    <lineage>
        <taxon>Archaea</taxon>
        <taxon>Methanobacteriati</taxon>
        <taxon>Methanobacteriota</taxon>
        <taxon>Stenosarchaea group</taxon>
        <taxon>Halobacteria</taxon>
        <taxon>Halobacteriales</taxon>
        <taxon>Natrialbaceae</taxon>
        <taxon>Natrinema</taxon>
    </lineage>
</organism>
<comment type="caution">
    <text evidence="2">The sequence shown here is derived from an EMBL/GenBank/DDBJ whole genome shotgun (WGS) entry which is preliminary data.</text>
</comment>
<protein>
    <submittedName>
        <fullName evidence="2">Uncharacterized protein</fullName>
    </submittedName>
</protein>
<dbReference type="OrthoDB" id="176740at2157"/>
<evidence type="ECO:0000313" key="3">
    <source>
        <dbReference type="Proteomes" id="UP000011618"/>
    </source>
</evidence>
<dbReference type="RefSeq" id="WP_006187077.1">
    <property type="nucleotide sequence ID" value="NZ_AOII01000099.1"/>
</dbReference>
<accession>L9YGK4</accession>
<dbReference type="EMBL" id="AOII01000099">
    <property type="protein sequence ID" value="ELY73255.1"/>
    <property type="molecule type" value="Genomic_DNA"/>
</dbReference>
<reference evidence="2 3" key="1">
    <citation type="journal article" date="2014" name="PLoS Genet.">
        <title>Phylogenetically driven sequencing of extremely halophilic archaea reveals strategies for static and dynamic osmo-response.</title>
        <authorList>
            <person name="Becker E.A."/>
            <person name="Seitzer P.M."/>
            <person name="Tritt A."/>
            <person name="Larsen D."/>
            <person name="Krusor M."/>
            <person name="Yao A.I."/>
            <person name="Wu D."/>
            <person name="Madern D."/>
            <person name="Eisen J.A."/>
            <person name="Darling A.E."/>
            <person name="Facciotti M.T."/>
        </authorList>
    </citation>
    <scope>NUCLEOTIDE SEQUENCE [LARGE SCALE GENOMIC DNA]</scope>
    <source>
        <strain evidence="2 3">DSM 3751</strain>
    </source>
</reference>
<dbReference type="Proteomes" id="UP000011618">
    <property type="component" value="Unassembled WGS sequence"/>
</dbReference>
<dbReference type="PATRIC" id="fig|1227495.3.peg.3537"/>
<name>L9YGK4_9EURY</name>
<feature type="region of interest" description="Disordered" evidence="1">
    <location>
        <begin position="1"/>
        <end position="21"/>
    </location>
</feature>
<proteinExistence type="predicted"/>